<evidence type="ECO:0000313" key="8">
    <source>
        <dbReference type="EMBL" id="SMP49235.1"/>
    </source>
</evidence>
<feature type="transmembrane region" description="Helical" evidence="6">
    <location>
        <begin position="215"/>
        <end position="232"/>
    </location>
</feature>
<protein>
    <submittedName>
        <fullName evidence="8">Sugar phosphate permease</fullName>
    </submittedName>
</protein>
<dbReference type="InterPro" id="IPR020846">
    <property type="entry name" value="MFS_dom"/>
</dbReference>
<dbReference type="Gene3D" id="1.20.1250.20">
    <property type="entry name" value="MFS general substrate transporter like domains"/>
    <property type="match status" value="2"/>
</dbReference>
<organism evidence="8 9">
    <name type="scientific">Noviherbaspirillum suwonense</name>
    <dbReference type="NCBI Taxonomy" id="1224511"/>
    <lineage>
        <taxon>Bacteria</taxon>
        <taxon>Pseudomonadati</taxon>
        <taxon>Pseudomonadota</taxon>
        <taxon>Betaproteobacteria</taxon>
        <taxon>Burkholderiales</taxon>
        <taxon>Oxalobacteraceae</taxon>
        <taxon>Noviherbaspirillum</taxon>
    </lineage>
</organism>
<gene>
    <name evidence="8" type="ORF">SAMN06295970_102224</name>
</gene>
<evidence type="ECO:0000259" key="7">
    <source>
        <dbReference type="PROSITE" id="PS50850"/>
    </source>
</evidence>
<feature type="transmembrane region" description="Helical" evidence="6">
    <location>
        <begin position="278"/>
        <end position="296"/>
    </location>
</feature>
<feature type="transmembrane region" description="Helical" evidence="6">
    <location>
        <begin position="139"/>
        <end position="159"/>
    </location>
</feature>
<reference evidence="8 9" key="1">
    <citation type="submission" date="2017-05" db="EMBL/GenBank/DDBJ databases">
        <authorList>
            <person name="Varghese N."/>
            <person name="Submissions S."/>
        </authorList>
    </citation>
    <scope>NUCLEOTIDE SEQUENCE [LARGE SCALE GENOMIC DNA]</scope>
    <source>
        <strain evidence="8 9">DSM 26001</strain>
    </source>
</reference>
<feature type="transmembrane region" description="Helical" evidence="6">
    <location>
        <begin position="366"/>
        <end position="392"/>
    </location>
</feature>
<sequence>MNKNKAAFWMFVVLLLSYVVNAMDRQLFSVLAPDVRKALGLTLPQVGLAATVFTLGMGLAGIPTGYLLTRMSRRGVAILGLIIFSVATYLTAYATGMPDLLLYRFVSGLGEAMQLTALLAIGTTYFMNHRAVAASSLNFTFGIGAVIGPNLGAAILGATHWQMPFVVFGLSGIIALALILLFVKPWFSEVQAVQQAASLQSEEGLADSIWARQPMILAVATMFAGLAIYGYLGLYPTYLRDALGFTPKQAGLAVSFYGFGALLSLFGGWLGDKYDYRRLLFIALVISAVSGGLLFTGLEKSLMLHIVFSFVFGGAISGMVYANLSAGIIKSVRRASAAYASGLFVASLYIPAAFAGYLLGTLKENFGWSTAGIVQVAGCSIIAAILTLLAAAGQQRQALARA</sequence>
<evidence type="ECO:0000256" key="5">
    <source>
        <dbReference type="ARBA" id="ARBA00023136"/>
    </source>
</evidence>
<feature type="transmembrane region" description="Helical" evidence="6">
    <location>
        <begin position="101"/>
        <end position="127"/>
    </location>
</feature>
<dbReference type="PANTHER" id="PTHR43124">
    <property type="entry name" value="PURINE EFFLUX PUMP PBUE"/>
    <property type="match status" value="1"/>
</dbReference>
<comment type="caution">
    <text evidence="8">The sequence shown here is derived from an EMBL/GenBank/DDBJ whole genome shotgun (WGS) entry which is preliminary data.</text>
</comment>
<evidence type="ECO:0000256" key="2">
    <source>
        <dbReference type="ARBA" id="ARBA00022475"/>
    </source>
</evidence>
<name>A0ABY1PW71_9BURK</name>
<evidence type="ECO:0000313" key="9">
    <source>
        <dbReference type="Proteomes" id="UP001158049"/>
    </source>
</evidence>
<dbReference type="RefSeq" id="WP_283441026.1">
    <property type="nucleotide sequence ID" value="NZ_FXUL01000002.1"/>
</dbReference>
<keyword evidence="5 6" id="KW-0472">Membrane</keyword>
<evidence type="ECO:0000256" key="3">
    <source>
        <dbReference type="ARBA" id="ARBA00022692"/>
    </source>
</evidence>
<keyword evidence="2" id="KW-1003">Cell membrane</keyword>
<feature type="transmembrane region" description="Helical" evidence="6">
    <location>
        <begin position="165"/>
        <end position="183"/>
    </location>
</feature>
<comment type="subcellular location">
    <subcellularLocation>
        <location evidence="1">Cell membrane</location>
        <topology evidence="1">Multi-pass membrane protein</topology>
    </subcellularLocation>
</comment>
<feature type="transmembrane region" description="Helical" evidence="6">
    <location>
        <begin position="75"/>
        <end position="95"/>
    </location>
</feature>
<dbReference type="Proteomes" id="UP001158049">
    <property type="component" value="Unassembled WGS sequence"/>
</dbReference>
<dbReference type="SUPFAM" id="SSF103473">
    <property type="entry name" value="MFS general substrate transporter"/>
    <property type="match status" value="1"/>
</dbReference>
<keyword evidence="4 6" id="KW-1133">Transmembrane helix</keyword>
<feature type="transmembrane region" description="Helical" evidence="6">
    <location>
        <begin position="252"/>
        <end position="271"/>
    </location>
</feature>
<feature type="transmembrane region" description="Helical" evidence="6">
    <location>
        <begin position="336"/>
        <end position="360"/>
    </location>
</feature>
<evidence type="ECO:0000256" key="1">
    <source>
        <dbReference type="ARBA" id="ARBA00004651"/>
    </source>
</evidence>
<dbReference type="EMBL" id="FXUL01000002">
    <property type="protein sequence ID" value="SMP49235.1"/>
    <property type="molecule type" value="Genomic_DNA"/>
</dbReference>
<dbReference type="PANTHER" id="PTHR43124:SF3">
    <property type="entry name" value="CHLORAMPHENICOL EFFLUX PUMP RV0191"/>
    <property type="match status" value="1"/>
</dbReference>
<accession>A0ABY1PW71</accession>
<dbReference type="PROSITE" id="PS50850">
    <property type="entry name" value="MFS"/>
    <property type="match status" value="1"/>
</dbReference>
<proteinExistence type="predicted"/>
<feature type="domain" description="Major facilitator superfamily (MFS) profile" evidence="7">
    <location>
        <begin position="10"/>
        <end position="395"/>
    </location>
</feature>
<evidence type="ECO:0000256" key="6">
    <source>
        <dbReference type="SAM" id="Phobius"/>
    </source>
</evidence>
<feature type="transmembrane region" description="Helical" evidence="6">
    <location>
        <begin position="302"/>
        <end position="324"/>
    </location>
</feature>
<feature type="transmembrane region" description="Helical" evidence="6">
    <location>
        <begin position="46"/>
        <end position="68"/>
    </location>
</feature>
<dbReference type="Pfam" id="PF07690">
    <property type="entry name" value="MFS_1"/>
    <property type="match status" value="2"/>
</dbReference>
<dbReference type="InterPro" id="IPR011701">
    <property type="entry name" value="MFS"/>
</dbReference>
<keyword evidence="9" id="KW-1185">Reference proteome</keyword>
<dbReference type="InterPro" id="IPR050189">
    <property type="entry name" value="MFS_Efflux_Transporters"/>
</dbReference>
<evidence type="ECO:0000256" key="4">
    <source>
        <dbReference type="ARBA" id="ARBA00022989"/>
    </source>
</evidence>
<keyword evidence="3 6" id="KW-0812">Transmembrane</keyword>
<dbReference type="InterPro" id="IPR036259">
    <property type="entry name" value="MFS_trans_sf"/>
</dbReference>